<protein>
    <submittedName>
        <fullName evidence="1">Uncharacterized protein</fullName>
    </submittedName>
</protein>
<name>A0A644YB67_9ZZZZ</name>
<gene>
    <name evidence="1" type="ORF">SDC9_72296</name>
</gene>
<dbReference type="AlphaFoldDB" id="A0A644YB67"/>
<evidence type="ECO:0000313" key="1">
    <source>
        <dbReference type="EMBL" id="MPM25796.1"/>
    </source>
</evidence>
<comment type="caution">
    <text evidence="1">The sequence shown here is derived from an EMBL/GenBank/DDBJ whole genome shotgun (WGS) entry which is preliminary data.</text>
</comment>
<reference evidence="1" key="1">
    <citation type="submission" date="2019-08" db="EMBL/GenBank/DDBJ databases">
        <authorList>
            <person name="Kucharzyk K."/>
            <person name="Murdoch R.W."/>
            <person name="Higgins S."/>
            <person name="Loffler F."/>
        </authorList>
    </citation>
    <scope>NUCLEOTIDE SEQUENCE</scope>
</reference>
<accession>A0A644YB67</accession>
<proteinExistence type="predicted"/>
<organism evidence="1">
    <name type="scientific">bioreactor metagenome</name>
    <dbReference type="NCBI Taxonomy" id="1076179"/>
    <lineage>
        <taxon>unclassified sequences</taxon>
        <taxon>metagenomes</taxon>
        <taxon>ecological metagenomes</taxon>
    </lineage>
</organism>
<sequence length="147" mass="15793">MFCSCALAAGLSEAGALGKGDFDCGENEPLLHWFHKVARHPDAAGTLDELPVGESRQQHDAAGKVLIYDELCGAESVKDGHAHIEQHNVRVCGAAELDGVKAVAGLAYDRKAKLRQHLREVEPCDGLVIHNDDRAHFFTSAKSVNPA</sequence>
<dbReference type="EMBL" id="VSSQ01004581">
    <property type="protein sequence ID" value="MPM25796.1"/>
    <property type="molecule type" value="Genomic_DNA"/>
</dbReference>